<protein>
    <submittedName>
        <fullName evidence="1">(California timema) hypothetical protein</fullName>
    </submittedName>
</protein>
<name>A0A7R9JF64_TIMCA</name>
<dbReference type="AlphaFoldDB" id="A0A7R9JF64"/>
<dbReference type="InterPro" id="IPR004119">
    <property type="entry name" value="EcKL"/>
</dbReference>
<reference evidence="1" key="1">
    <citation type="submission" date="2020-11" db="EMBL/GenBank/DDBJ databases">
        <authorList>
            <person name="Tran Van P."/>
        </authorList>
    </citation>
    <scope>NUCLEOTIDE SEQUENCE</scope>
</reference>
<sequence length="107" mass="12620">MFAVVSELAHFHALSLSMKRIDPTRFKRDVSDSITEAMFVIENEAWYRDYYKTASRNAIAMRRYSRSGSRITEIPASHENIVEEGSRNFKARYVRKEYSEEELPKIH</sequence>
<dbReference type="Pfam" id="PF02958">
    <property type="entry name" value="EcKL"/>
    <property type="match status" value="1"/>
</dbReference>
<evidence type="ECO:0000313" key="1">
    <source>
        <dbReference type="EMBL" id="CAD7578190.1"/>
    </source>
</evidence>
<organism evidence="1">
    <name type="scientific">Timema californicum</name>
    <name type="common">California timema</name>
    <name type="synonym">Walking stick</name>
    <dbReference type="NCBI Taxonomy" id="61474"/>
    <lineage>
        <taxon>Eukaryota</taxon>
        <taxon>Metazoa</taxon>
        <taxon>Ecdysozoa</taxon>
        <taxon>Arthropoda</taxon>
        <taxon>Hexapoda</taxon>
        <taxon>Insecta</taxon>
        <taxon>Pterygota</taxon>
        <taxon>Neoptera</taxon>
        <taxon>Polyneoptera</taxon>
        <taxon>Phasmatodea</taxon>
        <taxon>Timematodea</taxon>
        <taxon>Timematoidea</taxon>
        <taxon>Timematidae</taxon>
        <taxon>Timema</taxon>
    </lineage>
</organism>
<gene>
    <name evidence="1" type="ORF">TCMB3V08_LOCUS10731</name>
</gene>
<proteinExistence type="predicted"/>
<dbReference type="EMBL" id="OE187033">
    <property type="protein sequence ID" value="CAD7578190.1"/>
    <property type="molecule type" value="Genomic_DNA"/>
</dbReference>
<accession>A0A7R9JF64</accession>